<evidence type="ECO:0000313" key="1">
    <source>
        <dbReference type="EMBL" id="EGV92819.1"/>
    </source>
</evidence>
<accession>G3HAZ4</accession>
<dbReference type="EMBL" id="JH000259">
    <property type="protein sequence ID" value="EGV92819.1"/>
    <property type="molecule type" value="Genomic_DNA"/>
</dbReference>
<dbReference type="AlphaFoldDB" id="G3HAZ4"/>
<protein>
    <submittedName>
        <fullName evidence="1">Uncharacterized protein</fullName>
    </submittedName>
</protein>
<dbReference type="Proteomes" id="UP000001075">
    <property type="component" value="Unassembled WGS sequence"/>
</dbReference>
<evidence type="ECO:0000313" key="2">
    <source>
        <dbReference type="Proteomes" id="UP000001075"/>
    </source>
</evidence>
<gene>
    <name evidence="1" type="ORF">I79_007606</name>
</gene>
<sequence>MDPFPGVDSVFGEEKWGGATSIPVRKIEEFATSSLKTGNAGLCQPPQATLVCPHGDEKSLQDEQTTGRAGVHGLRFRRELRSSRELQCCGV</sequence>
<dbReference type="InParanoid" id="G3HAZ4"/>
<reference evidence="2" key="1">
    <citation type="journal article" date="2011" name="Nat. Biotechnol.">
        <title>The genomic sequence of the Chinese hamster ovary (CHO)-K1 cell line.</title>
        <authorList>
            <person name="Xu X."/>
            <person name="Nagarajan H."/>
            <person name="Lewis N.E."/>
            <person name="Pan S."/>
            <person name="Cai Z."/>
            <person name="Liu X."/>
            <person name="Chen W."/>
            <person name="Xie M."/>
            <person name="Wang W."/>
            <person name="Hammond S."/>
            <person name="Andersen M.R."/>
            <person name="Neff N."/>
            <person name="Passarelli B."/>
            <person name="Koh W."/>
            <person name="Fan H.C."/>
            <person name="Wang J."/>
            <person name="Gui Y."/>
            <person name="Lee K.H."/>
            <person name="Betenbaugh M.J."/>
            <person name="Quake S.R."/>
            <person name="Famili I."/>
            <person name="Palsson B.O."/>
            <person name="Wang J."/>
        </authorList>
    </citation>
    <scope>NUCLEOTIDE SEQUENCE [LARGE SCALE GENOMIC DNA]</scope>
    <source>
        <strain evidence="2">CHO K1 cell line</strain>
    </source>
</reference>
<proteinExistence type="predicted"/>
<name>G3HAZ4_CRIGR</name>
<organism evidence="1 2">
    <name type="scientific">Cricetulus griseus</name>
    <name type="common">Chinese hamster</name>
    <name type="synonym">Cricetulus barabensis griseus</name>
    <dbReference type="NCBI Taxonomy" id="10029"/>
    <lineage>
        <taxon>Eukaryota</taxon>
        <taxon>Metazoa</taxon>
        <taxon>Chordata</taxon>
        <taxon>Craniata</taxon>
        <taxon>Vertebrata</taxon>
        <taxon>Euteleostomi</taxon>
        <taxon>Mammalia</taxon>
        <taxon>Eutheria</taxon>
        <taxon>Euarchontoglires</taxon>
        <taxon>Glires</taxon>
        <taxon>Rodentia</taxon>
        <taxon>Myomorpha</taxon>
        <taxon>Muroidea</taxon>
        <taxon>Cricetidae</taxon>
        <taxon>Cricetinae</taxon>
        <taxon>Cricetulus</taxon>
    </lineage>
</organism>